<evidence type="ECO:0000313" key="2">
    <source>
        <dbReference type="Proteomes" id="UP000652427"/>
    </source>
</evidence>
<organism evidence="1 2">
    <name type="scientific">Parasphingorhabdus flavimaris</name>
    <dbReference type="NCBI Taxonomy" id="266812"/>
    <lineage>
        <taxon>Bacteria</taxon>
        <taxon>Pseudomonadati</taxon>
        <taxon>Pseudomonadota</taxon>
        <taxon>Alphaproteobacteria</taxon>
        <taxon>Sphingomonadales</taxon>
        <taxon>Sphingomonadaceae</taxon>
        <taxon>Parasphingorhabdus</taxon>
    </lineage>
</organism>
<gene>
    <name evidence="1" type="ORF">HUO14_11270</name>
</gene>
<dbReference type="RefSeq" id="WP_176279926.1">
    <property type="nucleotide sequence ID" value="NZ_JABWMH010000003.1"/>
</dbReference>
<proteinExistence type="predicted"/>
<reference evidence="1 2" key="1">
    <citation type="submission" date="2020-06" db="EMBL/GenBank/DDBJ databases">
        <authorList>
            <person name="Kim S.-J."/>
            <person name="Park S.-J."/>
        </authorList>
    </citation>
    <scope>NUCLEOTIDE SEQUENCE [LARGE SCALE GENOMIC DNA]</scope>
    <source>
        <strain evidence="1 2">SW-151</strain>
    </source>
</reference>
<evidence type="ECO:0000313" key="1">
    <source>
        <dbReference type="EMBL" id="NVD28483.1"/>
    </source>
</evidence>
<accession>A0ABX2N4E7</accession>
<name>A0ABX2N4E7_9SPHN</name>
<protein>
    <recommendedName>
        <fullName evidence="3">DUF1579 domain-containing protein</fullName>
    </recommendedName>
</protein>
<dbReference type="Proteomes" id="UP000652427">
    <property type="component" value="Unassembled WGS sequence"/>
</dbReference>
<evidence type="ECO:0008006" key="3">
    <source>
        <dbReference type="Google" id="ProtNLM"/>
    </source>
</evidence>
<sequence length="207" mass="22639">MMRHRKQLDRRKLPTAWASSILRVRRAAVRPLLGAALATLLVPSPLVAQQAAPAAVSPAPAACATGDHRAFDFWIGIWDVTAAGQDQPTAVSRISAEHGGCAIREDYATKGGYTGMSISFFDAARKKWHQTWMGVDGAALYAEGGINDRGEMVLSNRNTPYYQAGAAINRITWTPRADGSVRQHWQASQDGGETWRTVFDGLYVKKR</sequence>
<keyword evidence="2" id="KW-1185">Reference proteome</keyword>
<comment type="caution">
    <text evidence="1">The sequence shown here is derived from an EMBL/GenBank/DDBJ whole genome shotgun (WGS) entry which is preliminary data.</text>
</comment>
<dbReference type="EMBL" id="JABWMH010000003">
    <property type="protein sequence ID" value="NVD28483.1"/>
    <property type="molecule type" value="Genomic_DNA"/>
</dbReference>